<comment type="cofactor">
    <cofactor evidence="9">
        <name>Mg(2+)</name>
        <dbReference type="ChEBI" id="CHEBI:18420"/>
    </cofactor>
    <text evidence="9">Binds 1 Mg(2+) ion per subunit.</text>
</comment>
<keyword evidence="4 9" id="KW-0460">Magnesium</keyword>
<dbReference type="EC" id="2.5.1.3" evidence="9"/>
<keyword evidence="2 9" id="KW-0808">Transferase</keyword>
<dbReference type="InterPro" id="IPR036206">
    <property type="entry name" value="ThiamineP_synth_sf"/>
</dbReference>
<evidence type="ECO:0000256" key="2">
    <source>
        <dbReference type="ARBA" id="ARBA00022679"/>
    </source>
</evidence>
<dbReference type="RefSeq" id="WP_107241942.1">
    <property type="nucleotide sequence ID" value="NZ_PYMJ01000005.1"/>
</dbReference>
<dbReference type="NCBIfam" id="NF008933">
    <property type="entry name" value="PRK12290.1"/>
    <property type="match status" value="1"/>
</dbReference>
<feature type="binding site" evidence="9">
    <location>
        <position position="266"/>
    </location>
    <ligand>
        <name>Mg(2+)</name>
        <dbReference type="ChEBI" id="CHEBI:18420"/>
    </ligand>
</feature>
<comment type="pathway">
    <text evidence="1 9 11">Cofactor biosynthesis; thiamine diphosphate biosynthesis; thiamine phosphate from 4-amino-2-methyl-5-diphosphomethylpyrimidine and 4-methyl-5-(2-phosphoethyl)-thiazole: step 1/1.</text>
</comment>
<dbReference type="GO" id="GO:0004789">
    <property type="term" value="F:thiamine-phosphate diphosphorylase activity"/>
    <property type="evidence" value="ECO:0007669"/>
    <property type="project" value="UniProtKB-UniRule"/>
</dbReference>
<dbReference type="GO" id="GO:0000287">
    <property type="term" value="F:magnesium ion binding"/>
    <property type="evidence" value="ECO:0007669"/>
    <property type="project" value="UniProtKB-UniRule"/>
</dbReference>
<comment type="caution">
    <text evidence="9">Lacks conserved residue(s) required for the propagation of feature annotation.</text>
</comment>
<organism evidence="13 14">
    <name type="scientific">Photobacterium frigidiphilum</name>
    <dbReference type="NCBI Taxonomy" id="264736"/>
    <lineage>
        <taxon>Bacteria</taxon>
        <taxon>Pseudomonadati</taxon>
        <taxon>Pseudomonadota</taxon>
        <taxon>Gammaproteobacteria</taxon>
        <taxon>Vibrionales</taxon>
        <taxon>Vibrionaceae</taxon>
        <taxon>Photobacterium</taxon>
    </lineage>
</organism>
<dbReference type="FunFam" id="3.20.20.70:FF:000064">
    <property type="entry name" value="Thiamine-phosphate synthase"/>
    <property type="match status" value="1"/>
</dbReference>
<dbReference type="GO" id="GO:0009228">
    <property type="term" value="P:thiamine biosynthetic process"/>
    <property type="evidence" value="ECO:0007669"/>
    <property type="project" value="UniProtKB-KW"/>
</dbReference>
<feature type="binding site" evidence="9">
    <location>
        <position position="304"/>
    </location>
    <ligand>
        <name>4-amino-2-methyl-5-(diphosphooxymethyl)pyrimidine</name>
        <dbReference type="ChEBI" id="CHEBI:57841"/>
    </ligand>
</feature>
<proteinExistence type="inferred from homology"/>
<dbReference type="GO" id="GO:0009229">
    <property type="term" value="P:thiamine diphosphate biosynthetic process"/>
    <property type="evidence" value="ECO:0007669"/>
    <property type="project" value="UniProtKB-UniRule"/>
</dbReference>
<keyword evidence="14" id="KW-1185">Reference proteome</keyword>
<evidence type="ECO:0000256" key="3">
    <source>
        <dbReference type="ARBA" id="ARBA00022723"/>
    </source>
</evidence>
<dbReference type="AlphaFoldDB" id="A0A2T3JL32"/>
<evidence type="ECO:0000313" key="13">
    <source>
        <dbReference type="EMBL" id="PSU49719.1"/>
    </source>
</evidence>
<feature type="binding site" evidence="9">
    <location>
        <position position="285"/>
    </location>
    <ligand>
        <name>Mg(2+)</name>
        <dbReference type="ChEBI" id="CHEBI:18420"/>
    </ligand>
</feature>
<dbReference type="NCBIfam" id="TIGR00693">
    <property type="entry name" value="thiE"/>
    <property type="match status" value="1"/>
</dbReference>
<reference evidence="13 14" key="1">
    <citation type="submission" date="2018-01" db="EMBL/GenBank/DDBJ databases">
        <title>Whole genome sequencing of Histamine producing bacteria.</title>
        <authorList>
            <person name="Butler K."/>
        </authorList>
    </citation>
    <scope>NUCLEOTIDE SEQUENCE [LARGE SCALE GENOMIC DNA]</scope>
    <source>
        <strain evidence="13 14">JCM 12947</strain>
    </source>
</reference>
<evidence type="ECO:0000256" key="5">
    <source>
        <dbReference type="ARBA" id="ARBA00022977"/>
    </source>
</evidence>
<feature type="binding site" evidence="9">
    <location>
        <begin position="233"/>
        <end position="237"/>
    </location>
    <ligand>
        <name>4-amino-2-methyl-5-(diphosphooxymethyl)pyrimidine</name>
        <dbReference type="ChEBI" id="CHEBI:57841"/>
    </ligand>
</feature>
<evidence type="ECO:0000256" key="4">
    <source>
        <dbReference type="ARBA" id="ARBA00022842"/>
    </source>
</evidence>
<dbReference type="Gene3D" id="3.20.20.70">
    <property type="entry name" value="Aldolase class I"/>
    <property type="match status" value="1"/>
</dbReference>
<accession>A0A2T3JL32</accession>
<feature type="binding site" evidence="9">
    <location>
        <begin position="330"/>
        <end position="332"/>
    </location>
    <ligand>
        <name>2-[(2R,5Z)-2-carboxy-4-methylthiazol-5(2H)-ylidene]ethyl phosphate</name>
        <dbReference type="ChEBI" id="CHEBI:62899"/>
    </ligand>
</feature>
<evidence type="ECO:0000256" key="6">
    <source>
        <dbReference type="ARBA" id="ARBA00047334"/>
    </source>
</evidence>
<dbReference type="InterPro" id="IPR022998">
    <property type="entry name" value="ThiamineP_synth_TenI"/>
</dbReference>
<evidence type="ECO:0000256" key="11">
    <source>
        <dbReference type="RuleBase" id="RU004253"/>
    </source>
</evidence>
<feature type="binding site" evidence="9">
    <location>
        <position position="363"/>
    </location>
    <ligand>
        <name>2-[(2R,5Z)-2-carboxy-4-methylthiazol-5(2H)-ylidene]ethyl phosphate</name>
        <dbReference type="ChEBI" id="CHEBI:62899"/>
    </ligand>
</feature>
<gene>
    <name evidence="9" type="primary">thiE</name>
    <name evidence="13" type="ORF">C9J12_06275</name>
</gene>
<dbReference type="UniPathway" id="UPA00060">
    <property type="reaction ID" value="UER00141"/>
</dbReference>
<dbReference type="InterPro" id="IPR034291">
    <property type="entry name" value="TMP_synthase"/>
</dbReference>
<dbReference type="HAMAP" id="MF_00097">
    <property type="entry name" value="TMP_synthase"/>
    <property type="match status" value="1"/>
</dbReference>
<dbReference type="NCBIfam" id="NF002904">
    <property type="entry name" value="PRK03512.1"/>
    <property type="match status" value="1"/>
</dbReference>
<evidence type="ECO:0000256" key="7">
    <source>
        <dbReference type="ARBA" id="ARBA00047851"/>
    </source>
</evidence>
<dbReference type="GO" id="GO:0005737">
    <property type="term" value="C:cytoplasm"/>
    <property type="evidence" value="ECO:0007669"/>
    <property type="project" value="TreeGrafter"/>
</dbReference>
<dbReference type="PANTHER" id="PTHR20857:SF15">
    <property type="entry name" value="THIAMINE-PHOSPHATE SYNTHASE"/>
    <property type="match status" value="1"/>
</dbReference>
<dbReference type="Proteomes" id="UP000240987">
    <property type="component" value="Unassembled WGS sequence"/>
</dbReference>
<evidence type="ECO:0000256" key="10">
    <source>
        <dbReference type="RuleBase" id="RU003826"/>
    </source>
</evidence>
<feature type="binding site" evidence="9">
    <location>
        <position position="265"/>
    </location>
    <ligand>
        <name>4-amino-2-methyl-5-(diphosphooxymethyl)pyrimidine</name>
        <dbReference type="ChEBI" id="CHEBI:57841"/>
    </ligand>
</feature>
<name>A0A2T3JL32_9GAMM</name>
<keyword evidence="3 9" id="KW-0479">Metal-binding</keyword>
<keyword evidence="5 9" id="KW-0784">Thiamine biosynthesis</keyword>
<comment type="similarity">
    <text evidence="9 10">Belongs to the thiamine-phosphate synthase family.</text>
</comment>
<sequence>MSSLCLPDHLTPLLMHVEPLLANADQYQLGNTVSVSVSESGVVDIKIEERQLSLIFNQAEADFTGFKILDQWYAPYPSVREMQVKVEQDSRVIVCGLPTEKGCVDIWHHNGEARAVYCHHAGAGEPQRAMLLCALALDYPLEDAVTLARAHARGYQSSHQDGHGAVSWPVSRELFPRPLTANHPEVDTLGWQSKEVAVEPFSATDSLQLALYPVVDTAEWVERLLELGVKTTQLRIKNPQDPLLETQVQQIIAAGNQYQAQVFVNDYWQLAIKHQAYGVHLGQEDLETADLVAIQQAGLRIGLSTHGYYEILRAVEFSPSYIALGHIFPTTTKEMPSKPQGLNRLALYQKLIGDTFPTVAIGGIDLPRAEKVWRTGVSSVAVVRAITEASDPAMAVDAFNQLLVRPEFPDAINEKITDRIDAD</sequence>
<comment type="catalytic activity">
    <reaction evidence="8 9 10">
        <text>2-[(2R,5Z)-2-carboxy-4-methylthiazol-5(2H)-ylidene]ethyl phosphate + 4-amino-2-methyl-5-(diphosphooxymethyl)pyrimidine + 2 H(+) = thiamine phosphate + CO2 + diphosphate</text>
        <dbReference type="Rhea" id="RHEA:47844"/>
        <dbReference type="ChEBI" id="CHEBI:15378"/>
        <dbReference type="ChEBI" id="CHEBI:16526"/>
        <dbReference type="ChEBI" id="CHEBI:33019"/>
        <dbReference type="ChEBI" id="CHEBI:37575"/>
        <dbReference type="ChEBI" id="CHEBI:57841"/>
        <dbReference type="ChEBI" id="CHEBI:62899"/>
        <dbReference type="EC" id="2.5.1.3"/>
    </reaction>
</comment>
<dbReference type="InterPro" id="IPR013785">
    <property type="entry name" value="Aldolase_TIM"/>
</dbReference>
<evidence type="ECO:0000313" key="14">
    <source>
        <dbReference type="Proteomes" id="UP000240987"/>
    </source>
</evidence>
<dbReference type="Pfam" id="PF02581">
    <property type="entry name" value="TMP-TENI"/>
    <property type="match status" value="1"/>
</dbReference>
<evidence type="ECO:0000256" key="8">
    <source>
        <dbReference type="ARBA" id="ARBA00047883"/>
    </source>
</evidence>
<evidence type="ECO:0000256" key="1">
    <source>
        <dbReference type="ARBA" id="ARBA00005165"/>
    </source>
</evidence>
<comment type="caution">
    <text evidence="13">The sequence shown here is derived from an EMBL/GenBank/DDBJ whole genome shotgun (WGS) entry which is preliminary data.</text>
</comment>
<dbReference type="OrthoDB" id="9810880at2"/>
<evidence type="ECO:0000256" key="9">
    <source>
        <dbReference type="HAMAP-Rule" id="MF_00097"/>
    </source>
</evidence>
<dbReference type="EMBL" id="PYMJ01000005">
    <property type="protein sequence ID" value="PSU49719.1"/>
    <property type="molecule type" value="Genomic_DNA"/>
</dbReference>
<comment type="catalytic activity">
    <reaction evidence="6 9 10">
        <text>4-methyl-5-(2-phosphooxyethyl)-thiazole + 4-amino-2-methyl-5-(diphosphooxymethyl)pyrimidine + H(+) = thiamine phosphate + diphosphate</text>
        <dbReference type="Rhea" id="RHEA:22328"/>
        <dbReference type="ChEBI" id="CHEBI:15378"/>
        <dbReference type="ChEBI" id="CHEBI:33019"/>
        <dbReference type="ChEBI" id="CHEBI:37575"/>
        <dbReference type="ChEBI" id="CHEBI:57841"/>
        <dbReference type="ChEBI" id="CHEBI:58296"/>
        <dbReference type="EC" id="2.5.1.3"/>
    </reaction>
</comment>
<dbReference type="SUPFAM" id="SSF51391">
    <property type="entry name" value="Thiamin phosphate synthase"/>
    <property type="match status" value="1"/>
</dbReference>
<feature type="domain" description="Thiamine phosphate synthase/TenI" evidence="12">
    <location>
        <begin position="216"/>
        <end position="386"/>
    </location>
</feature>
<protein>
    <recommendedName>
        <fullName evidence="9">Thiamine-phosphate synthase</fullName>
        <shortName evidence="9">TP synthase</shortName>
        <shortName evidence="9">TPS</shortName>
        <ecNumber evidence="9">2.5.1.3</ecNumber>
    </recommendedName>
    <alternativeName>
        <fullName evidence="9">Thiamine-phosphate pyrophosphorylase</fullName>
        <shortName evidence="9">TMP pyrophosphorylase</shortName>
        <shortName evidence="9">TMP-PPase</shortName>
    </alternativeName>
</protein>
<comment type="catalytic activity">
    <reaction evidence="7 9 10">
        <text>2-(2-carboxy-4-methylthiazol-5-yl)ethyl phosphate + 4-amino-2-methyl-5-(diphosphooxymethyl)pyrimidine + 2 H(+) = thiamine phosphate + CO2 + diphosphate</text>
        <dbReference type="Rhea" id="RHEA:47848"/>
        <dbReference type="ChEBI" id="CHEBI:15378"/>
        <dbReference type="ChEBI" id="CHEBI:16526"/>
        <dbReference type="ChEBI" id="CHEBI:33019"/>
        <dbReference type="ChEBI" id="CHEBI:37575"/>
        <dbReference type="ChEBI" id="CHEBI:57841"/>
        <dbReference type="ChEBI" id="CHEBI:62890"/>
        <dbReference type="EC" id="2.5.1.3"/>
    </reaction>
</comment>
<dbReference type="CDD" id="cd00564">
    <property type="entry name" value="TMP_TenI"/>
    <property type="match status" value="1"/>
</dbReference>
<feature type="binding site" evidence="9">
    <location>
        <position position="333"/>
    </location>
    <ligand>
        <name>4-amino-2-methyl-5-(diphosphooxymethyl)pyrimidine</name>
        <dbReference type="ChEBI" id="CHEBI:57841"/>
    </ligand>
</feature>
<comment type="function">
    <text evidence="9">Condenses 4-methyl-5-(beta-hydroxyethyl)thiazole monophosphate (THZ-P) and 2-methyl-4-amino-5-hydroxymethyl pyrimidine pyrophosphate (HMP-PP) to form thiamine monophosphate (TMP).</text>
</comment>
<evidence type="ECO:0000259" key="12">
    <source>
        <dbReference type="Pfam" id="PF02581"/>
    </source>
</evidence>
<dbReference type="PANTHER" id="PTHR20857">
    <property type="entry name" value="THIAMINE-PHOSPHATE PYROPHOSPHORYLASE"/>
    <property type="match status" value="1"/>
</dbReference>